<dbReference type="Proteomes" id="UP000225821">
    <property type="component" value="Segment"/>
</dbReference>
<gene>
    <name evidence="1" type="ORF">pf16_167</name>
</gene>
<keyword evidence="2" id="KW-1185">Reference proteome</keyword>
<sequence length="74" mass="8541">MHGMRRVRLVDEHGEKITEYSAVTHPAVGERIQYNDQYFVAWSVLHALRTGRDGGGEYVNLDIIIIKVKQELPY</sequence>
<reference evidence="1 2" key="1">
    <citation type="submission" date="2016-03" db="EMBL/GenBank/DDBJ databases">
        <title>Characterisation of pf16 and phiPMW: Two novel phages infecting Pseudomonas putida PpG1.</title>
        <authorList>
            <person name="Magill D.J."/>
            <person name="Krylov V.N."/>
            <person name="Shaburova O.V."/>
            <person name="Allen C.C.R."/>
            <person name="McGrath J.W."/>
            <person name="Quinn J.P."/>
            <person name="Kulakov L.A."/>
        </authorList>
    </citation>
    <scope>NUCLEOTIDE SEQUENCE [LARGE SCALE GENOMIC DNA]</scope>
</reference>
<organism evidence="1 2">
    <name type="scientific">Pseudomonas phage pf16</name>
    <dbReference type="NCBI Taxonomy" id="1815630"/>
    <lineage>
        <taxon>Viruses</taxon>
        <taxon>Duplodnaviria</taxon>
        <taxon>Heunggongvirae</taxon>
        <taxon>Uroviricota</taxon>
        <taxon>Caudoviricetes</taxon>
        <taxon>Chakrabartyvirus</taxon>
        <taxon>Chakrabartyvirus pf16</taxon>
    </lineage>
</organism>
<evidence type="ECO:0000313" key="2">
    <source>
        <dbReference type="Proteomes" id="UP000225821"/>
    </source>
</evidence>
<evidence type="ECO:0000313" key="1">
    <source>
        <dbReference type="EMBL" id="AND75090.1"/>
    </source>
</evidence>
<name>A0A1S5R639_9CAUD</name>
<proteinExistence type="predicted"/>
<dbReference type="EMBL" id="KU873925">
    <property type="protein sequence ID" value="AND75090.1"/>
    <property type="molecule type" value="Genomic_DNA"/>
</dbReference>
<accession>A0A1S5R639</accession>
<protein>
    <submittedName>
        <fullName evidence="1">Uncharacterized protein</fullName>
    </submittedName>
</protein>